<evidence type="ECO:0000313" key="1">
    <source>
        <dbReference type="EMBL" id="KAF5362018.1"/>
    </source>
</evidence>
<dbReference type="Proteomes" id="UP000559027">
    <property type="component" value="Unassembled WGS sequence"/>
</dbReference>
<dbReference type="Pfam" id="PF01885">
    <property type="entry name" value="PTS_2-RNA"/>
    <property type="match status" value="1"/>
</dbReference>
<dbReference type="EMBL" id="JAACJO010000002">
    <property type="protein sequence ID" value="KAF5362018.1"/>
    <property type="molecule type" value="Genomic_DNA"/>
</dbReference>
<reference evidence="1 2" key="1">
    <citation type="journal article" date="2020" name="ISME J.">
        <title>Uncovering the hidden diversity of litter-decomposition mechanisms in mushroom-forming fungi.</title>
        <authorList>
            <person name="Floudas D."/>
            <person name="Bentzer J."/>
            <person name="Ahren D."/>
            <person name="Johansson T."/>
            <person name="Persson P."/>
            <person name="Tunlid A."/>
        </authorList>
    </citation>
    <scope>NUCLEOTIDE SEQUENCE [LARGE SCALE GENOMIC DNA]</scope>
    <source>
        <strain evidence="1 2">CBS 146.42</strain>
    </source>
</reference>
<sequence length="360" mass="41046">MQGRMRGRVETGSGLWRRIEGSSRVIRCRFSAEVVVPEGVRVAVVCLRLHGTGNAASKPNPSILISPRHVLSSFFLSFHPSSGFSCMPRPAVRPVIRIRPTKTYLKYLKHAWKPFPSDEEAYWGLAAAKYLRHTANLRPDAYVRLSDLNTSGVVPPADPDMMLEWVQNDHLRRFETINEAERVEGMEGWHRRWFIRAKHGHSIPGVDIGTNRIMRANQNRSLVFATTPENWPLIEKHNGIIPSIPNLHTPRLRNPNFTYFAQNLATLIPQYFTSYPAKNNTPEGKLVQLHIGINVKEAMDLGIKFFRNRRGQVLTTGLGGDRRVPMEVFNHVFVTAVKRRMVFRVKEEEKGEKEKDAAKA</sequence>
<dbReference type="GO" id="GO:0006388">
    <property type="term" value="P:tRNA splicing, via endonucleolytic cleavage and ligation"/>
    <property type="evidence" value="ECO:0007669"/>
    <property type="project" value="TreeGrafter"/>
</dbReference>
<dbReference type="OrthoDB" id="419694at2759"/>
<dbReference type="InterPro" id="IPR002745">
    <property type="entry name" value="Ptrans_KptA/Tpt1"/>
</dbReference>
<name>A0A8H5LLZ0_9AGAR</name>
<dbReference type="PANTHER" id="PTHR12684">
    <property type="entry name" value="PUTATIVE PHOSPHOTRANSFERASE"/>
    <property type="match status" value="1"/>
</dbReference>
<dbReference type="GO" id="GO:0000215">
    <property type="term" value="F:tRNA 2'-phosphotransferase activity"/>
    <property type="evidence" value="ECO:0007669"/>
    <property type="project" value="TreeGrafter"/>
</dbReference>
<protein>
    <submittedName>
        <fullName evidence="1">Uncharacterized protein</fullName>
    </submittedName>
</protein>
<proteinExistence type="predicted"/>
<accession>A0A8H5LLZ0</accession>
<evidence type="ECO:0000313" key="2">
    <source>
        <dbReference type="Proteomes" id="UP000559027"/>
    </source>
</evidence>
<gene>
    <name evidence="1" type="ORF">D9756_002637</name>
</gene>
<organism evidence="1 2">
    <name type="scientific">Leucocoprinus leucothites</name>
    <dbReference type="NCBI Taxonomy" id="201217"/>
    <lineage>
        <taxon>Eukaryota</taxon>
        <taxon>Fungi</taxon>
        <taxon>Dikarya</taxon>
        <taxon>Basidiomycota</taxon>
        <taxon>Agaricomycotina</taxon>
        <taxon>Agaricomycetes</taxon>
        <taxon>Agaricomycetidae</taxon>
        <taxon>Agaricales</taxon>
        <taxon>Agaricineae</taxon>
        <taxon>Agaricaceae</taxon>
        <taxon>Leucocoprinus</taxon>
    </lineage>
</organism>
<dbReference type="AlphaFoldDB" id="A0A8H5LLZ0"/>
<dbReference type="PANTHER" id="PTHR12684:SF2">
    <property type="entry name" value="TRNA 2'-PHOSPHOTRANSFERASE 1"/>
    <property type="match status" value="1"/>
</dbReference>
<keyword evidence="2" id="KW-1185">Reference proteome</keyword>
<comment type="caution">
    <text evidence="1">The sequence shown here is derived from an EMBL/GenBank/DDBJ whole genome shotgun (WGS) entry which is preliminary data.</text>
</comment>
<dbReference type="SUPFAM" id="SSF56399">
    <property type="entry name" value="ADP-ribosylation"/>
    <property type="match status" value="1"/>
</dbReference>